<proteinExistence type="predicted"/>
<name>A0A3M7RMP7_BRAPC</name>
<evidence type="ECO:0000313" key="2">
    <source>
        <dbReference type="Proteomes" id="UP000276133"/>
    </source>
</evidence>
<dbReference type="EMBL" id="REGN01003038">
    <property type="protein sequence ID" value="RNA24853.1"/>
    <property type="molecule type" value="Genomic_DNA"/>
</dbReference>
<accession>A0A3M7RMP7</accession>
<dbReference type="Proteomes" id="UP000276133">
    <property type="component" value="Unassembled WGS sequence"/>
</dbReference>
<keyword evidence="2" id="KW-1185">Reference proteome</keyword>
<sequence length="94" mass="11408">MFVYELLFSFYKTNKKSNSRVAFLAYPIQINYAAFRMKQKYTRLRNLSKMTVNAKVVHSLIKKVFSFLFLCNRHRLILTRLNFFSLCWIIRENI</sequence>
<gene>
    <name evidence="1" type="ORF">BpHYR1_002494</name>
</gene>
<evidence type="ECO:0000313" key="1">
    <source>
        <dbReference type="EMBL" id="RNA24853.1"/>
    </source>
</evidence>
<comment type="caution">
    <text evidence="1">The sequence shown here is derived from an EMBL/GenBank/DDBJ whole genome shotgun (WGS) entry which is preliminary data.</text>
</comment>
<reference evidence="1 2" key="1">
    <citation type="journal article" date="2018" name="Sci. Rep.">
        <title>Genomic signatures of local adaptation to the degree of environmental predictability in rotifers.</title>
        <authorList>
            <person name="Franch-Gras L."/>
            <person name="Hahn C."/>
            <person name="Garcia-Roger E.M."/>
            <person name="Carmona M.J."/>
            <person name="Serra M."/>
            <person name="Gomez A."/>
        </authorList>
    </citation>
    <scope>NUCLEOTIDE SEQUENCE [LARGE SCALE GENOMIC DNA]</scope>
    <source>
        <strain evidence="1">HYR1</strain>
    </source>
</reference>
<dbReference type="AlphaFoldDB" id="A0A3M7RMP7"/>
<protein>
    <submittedName>
        <fullName evidence="1">Uncharacterized protein</fullName>
    </submittedName>
</protein>
<organism evidence="1 2">
    <name type="scientific">Brachionus plicatilis</name>
    <name type="common">Marine rotifer</name>
    <name type="synonym">Brachionus muelleri</name>
    <dbReference type="NCBI Taxonomy" id="10195"/>
    <lineage>
        <taxon>Eukaryota</taxon>
        <taxon>Metazoa</taxon>
        <taxon>Spiralia</taxon>
        <taxon>Gnathifera</taxon>
        <taxon>Rotifera</taxon>
        <taxon>Eurotatoria</taxon>
        <taxon>Monogononta</taxon>
        <taxon>Pseudotrocha</taxon>
        <taxon>Ploima</taxon>
        <taxon>Brachionidae</taxon>
        <taxon>Brachionus</taxon>
    </lineage>
</organism>